<keyword evidence="2" id="KW-1185">Reference proteome</keyword>
<protein>
    <recommendedName>
        <fullName evidence="3">Disease resistance protein</fullName>
    </recommendedName>
</protein>
<gene>
    <name evidence="1" type="ORF">Ahy_A09g043586</name>
</gene>
<dbReference type="Pfam" id="PF00560">
    <property type="entry name" value="LRR_1"/>
    <property type="match status" value="1"/>
</dbReference>
<evidence type="ECO:0008006" key="3">
    <source>
        <dbReference type="Google" id="ProtNLM"/>
    </source>
</evidence>
<dbReference type="InterPro" id="IPR032675">
    <property type="entry name" value="LRR_dom_sf"/>
</dbReference>
<organism evidence="1 2">
    <name type="scientific">Arachis hypogaea</name>
    <name type="common">Peanut</name>
    <dbReference type="NCBI Taxonomy" id="3818"/>
    <lineage>
        <taxon>Eukaryota</taxon>
        <taxon>Viridiplantae</taxon>
        <taxon>Streptophyta</taxon>
        <taxon>Embryophyta</taxon>
        <taxon>Tracheophyta</taxon>
        <taxon>Spermatophyta</taxon>
        <taxon>Magnoliopsida</taxon>
        <taxon>eudicotyledons</taxon>
        <taxon>Gunneridae</taxon>
        <taxon>Pentapetalae</taxon>
        <taxon>rosids</taxon>
        <taxon>fabids</taxon>
        <taxon>Fabales</taxon>
        <taxon>Fabaceae</taxon>
        <taxon>Papilionoideae</taxon>
        <taxon>50 kb inversion clade</taxon>
        <taxon>dalbergioids sensu lato</taxon>
        <taxon>Dalbergieae</taxon>
        <taxon>Pterocarpus clade</taxon>
        <taxon>Arachis</taxon>
    </lineage>
</organism>
<proteinExistence type="predicted"/>
<evidence type="ECO:0000313" key="2">
    <source>
        <dbReference type="Proteomes" id="UP000289738"/>
    </source>
</evidence>
<dbReference type="AlphaFoldDB" id="A0A445BIN8"/>
<dbReference type="EMBL" id="SDMP01000009">
    <property type="protein sequence ID" value="RYR38537.1"/>
    <property type="molecule type" value="Genomic_DNA"/>
</dbReference>
<reference evidence="1 2" key="1">
    <citation type="submission" date="2019-01" db="EMBL/GenBank/DDBJ databases">
        <title>Sequencing of cultivated peanut Arachis hypogaea provides insights into genome evolution and oil improvement.</title>
        <authorList>
            <person name="Chen X."/>
        </authorList>
    </citation>
    <scope>NUCLEOTIDE SEQUENCE [LARGE SCALE GENOMIC DNA]</scope>
    <source>
        <strain evidence="2">cv. Fuhuasheng</strain>
        <tissue evidence="1">Leaves</tissue>
    </source>
</reference>
<name>A0A445BIN8_ARAHY</name>
<dbReference type="InterPro" id="IPR001611">
    <property type="entry name" value="Leu-rich_rpt"/>
</dbReference>
<sequence length="59" mass="6641">MLSSLKDLSMCHSSVRSLPESIKHLSWLKYLNLSNCERLQSIPELPSSILGSDIVRTLL</sequence>
<accession>A0A445BIN8</accession>
<dbReference type="Gene3D" id="3.80.10.10">
    <property type="entry name" value="Ribonuclease Inhibitor"/>
    <property type="match status" value="1"/>
</dbReference>
<dbReference type="Proteomes" id="UP000289738">
    <property type="component" value="Chromosome A09"/>
</dbReference>
<comment type="caution">
    <text evidence="1">The sequence shown here is derived from an EMBL/GenBank/DDBJ whole genome shotgun (WGS) entry which is preliminary data.</text>
</comment>
<evidence type="ECO:0000313" key="1">
    <source>
        <dbReference type="EMBL" id="RYR38537.1"/>
    </source>
</evidence>
<dbReference type="SUPFAM" id="SSF52058">
    <property type="entry name" value="L domain-like"/>
    <property type="match status" value="1"/>
</dbReference>